<proteinExistence type="inferred from homology"/>
<dbReference type="Pfam" id="PF01740">
    <property type="entry name" value="STAS"/>
    <property type="match status" value="1"/>
</dbReference>
<gene>
    <name evidence="4" type="ORF">SAMN05216195_101709</name>
</gene>
<dbReference type="GO" id="GO:0043856">
    <property type="term" value="F:anti-sigma factor antagonist activity"/>
    <property type="evidence" value="ECO:0007669"/>
    <property type="project" value="InterPro"/>
</dbReference>
<name>A0A1H9C8L6_9PSEU</name>
<dbReference type="EMBL" id="FOFT01000001">
    <property type="protein sequence ID" value="SEP97321.1"/>
    <property type="molecule type" value="Genomic_DNA"/>
</dbReference>
<evidence type="ECO:0000256" key="2">
    <source>
        <dbReference type="RuleBase" id="RU003749"/>
    </source>
</evidence>
<evidence type="ECO:0000313" key="4">
    <source>
        <dbReference type="EMBL" id="SEP97321.1"/>
    </source>
</evidence>
<dbReference type="Proteomes" id="UP000199028">
    <property type="component" value="Unassembled WGS sequence"/>
</dbReference>
<reference evidence="5" key="1">
    <citation type="submission" date="2016-10" db="EMBL/GenBank/DDBJ databases">
        <authorList>
            <person name="Varghese N."/>
            <person name="Submissions S."/>
        </authorList>
    </citation>
    <scope>NUCLEOTIDE SEQUENCE [LARGE SCALE GENOMIC DNA]</scope>
    <source>
        <strain evidence="5">CGMCC 4.578</strain>
    </source>
</reference>
<feature type="domain" description="STAS" evidence="3">
    <location>
        <begin position="35"/>
        <end position="134"/>
    </location>
</feature>
<accession>A0A1H9C8L6</accession>
<dbReference type="CDD" id="cd07043">
    <property type="entry name" value="STAS_anti-anti-sigma_factors"/>
    <property type="match status" value="1"/>
</dbReference>
<dbReference type="PROSITE" id="PS50801">
    <property type="entry name" value="STAS"/>
    <property type="match status" value="1"/>
</dbReference>
<dbReference type="InterPro" id="IPR036513">
    <property type="entry name" value="STAS_dom_sf"/>
</dbReference>
<evidence type="ECO:0000256" key="1">
    <source>
        <dbReference type="ARBA" id="ARBA00009013"/>
    </source>
</evidence>
<dbReference type="RefSeq" id="WP_090063116.1">
    <property type="nucleotide sequence ID" value="NZ_FOFT01000001.1"/>
</dbReference>
<dbReference type="PANTHER" id="PTHR33495">
    <property type="entry name" value="ANTI-SIGMA FACTOR ANTAGONIST TM_1081-RELATED-RELATED"/>
    <property type="match status" value="1"/>
</dbReference>
<dbReference type="SUPFAM" id="SSF52091">
    <property type="entry name" value="SpoIIaa-like"/>
    <property type="match status" value="1"/>
</dbReference>
<dbReference type="AlphaFoldDB" id="A0A1H9C8L6"/>
<dbReference type="InterPro" id="IPR003658">
    <property type="entry name" value="Anti-sigma_ant"/>
</dbReference>
<sequence length="157" mass="16888">MAQIDVSSIISPRPGRMGRRSAELLTTTLWAASSGAIVVSVSGEVDMITCVALRDRFVEQLRLTHHLVVDLSEVSFLGAAGLTVLVEVREMAQRTGTGLCVVACSRQVRCPLTITGLSDVLDLHLDVGEALTCQYVSPPLSPAQLRLVHPRQSDDLP</sequence>
<dbReference type="InterPro" id="IPR002645">
    <property type="entry name" value="STAS_dom"/>
</dbReference>
<comment type="similarity">
    <text evidence="1 2">Belongs to the anti-sigma-factor antagonist family.</text>
</comment>
<dbReference type="PANTHER" id="PTHR33495:SF13">
    <property type="entry name" value="ANTI-SIGMA-F FACTOR ANTAGONIST RSFB"/>
    <property type="match status" value="1"/>
</dbReference>
<dbReference type="NCBIfam" id="TIGR00377">
    <property type="entry name" value="ant_ant_sig"/>
    <property type="match status" value="1"/>
</dbReference>
<dbReference type="OrthoDB" id="3576811at2"/>
<keyword evidence="5" id="KW-1185">Reference proteome</keyword>
<dbReference type="Gene3D" id="3.30.750.24">
    <property type="entry name" value="STAS domain"/>
    <property type="match status" value="1"/>
</dbReference>
<protein>
    <recommendedName>
        <fullName evidence="2">Anti-sigma factor antagonist</fullName>
    </recommendedName>
</protein>
<organism evidence="4 5">
    <name type="scientific">Lentzea flaviverrucosa</name>
    <dbReference type="NCBI Taxonomy" id="200379"/>
    <lineage>
        <taxon>Bacteria</taxon>
        <taxon>Bacillati</taxon>
        <taxon>Actinomycetota</taxon>
        <taxon>Actinomycetes</taxon>
        <taxon>Pseudonocardiales</taxon>
        <taxon>Pseudonocardiaceae</taxon>
        <taxon>Lentzea</taxon>
    </lineage>
</organism>
<evidence type="ECO:0000313" key="5">
    <source>
        <dbReference type="Proteomes" id="UP000199028"/>
    </source>
</evidence>
<evidence type="ECO:0000259" key="3">
    <source>
        <dbReference type="PROSITE" id="PS50801"/>
    </source>
</evidence>